<dbReference type="GO" id="GO:0031965">
    <property type="term" value="C:nuclear membrane"/>
    <property type="evidence" value="ECO:0007669"/>
    <property type="project" value="UniProtKB-SubCell"/>
</dbReference>
<evidence type="ECO:0000256" key="1">
    <source>
        <dbReference type="ARBA" id="ARBA00004335"/>
    </source>
</evidence>
<evidence type="ECO:0000256" key="14">
    <source>
        <dbReference type="SAM" id="MobiDB-lite"/>
    </source>
</evidence>
<evidence type="ECO:0000256" key="8">
    <source>
        <dbReference type="ARBA" id="ARBA00023010"/>
    </source>
</evidence>
<feature type="compositionally biased region" description="Low complexity" evidence="14">
    <location>
        <begin position="599"/>
        <end position="611"/>
    </location>
</feature>
<dbReference type="GO" id="GO:0017056">
    <property type="term" value="F:structural constituent of nuclear pore"/>
    <property type="evidence" value="ECO:0007669"/>
    <property type="project" value="InterPro"/>
</dbReference>
<evidence type="ECO:0000256" key="11">
    <source>
        <dbReference type="ARBA" id="ARBA00068864"/>
    </source>
</evidence>
<dbReference type="Pfam" id="PF13634">
    <property type="entry name" value="Nucleoporin_FG"/>
    <property type="match status" value="2"/>
</dbReference>
<evidence type="ECO:0000256" key="4">
    <source>
        <dbReference type="ARBA" id="ARBA00005911"/>
    </source>
</evidence>
<dbReference type="FunFam" id="1.20.5.170:FF:000040">
    <property type="entry name" value="Nuclear pore glycoprotein p62"/>
    <property type="match status" value="1"/>
</dbReference>
<keyword evidence="7" id="KW-0653">Protein transport</keyword>
<feature type="compositionally biased region" description="Low complexity" evidence="14">
    <location>
        <begin position="41"/>
        <end position="76"/>
    </location>
</feature>
<evidence type="ECO:0000256" key="13">
    <source>
        <dbReference type="ARBA" id="ARBA00081079"/>
    </source>
</evidence>
<feature type="domain" description="Nucleoporin NSP1-like C-terminal" evidence="15">
    <location>
        <begin position="448"/>
        <end position="550"/>
    </location>
</feature>
<reference evidence="16 17" key="1">
    <citation type="submission" date="2023-11" db="EMBL/GenBank/DDBJ databases">
        <title>An acidophilic fungus is an integral part of prey digestion in a carnivorous sundew plant.</title>
        <authorList>
            <person name="Tsai I.J."/>
        </authorList>
    </citation>
    <scope>NUCLEOTIDE SEQUENCE [LARGE SCALE GENOMIC DNA]</scope>
    <source>
        <strain evidence="16">169a</strain>
    </source>
</reference>
<dbReference type="PANTHER" id="PTHR12084">
    <property type="entry name" value="NUCLEAR PORE GLYCOPROTEIN P62-RELATED"/>
    <property type="match status" value="1"/>
</dbReference>
<dbReference type="GO" id="GO:0005543">
    <property type="term" value="F:phospholipid binding"/>
    <property type="evidence" value="ECO:0007669"/>
    <property type="project" value="TreeGrafter"/>
</dbReference>
<dbReference type="Pfam" id="PF05064">
    <property type="entry name" value="Nsp1_C"/>
    <property type="match status" value="1"/>
</dbReference>
<sequence length="679" mass="66217">MPEPSKFSFGTASSGASAGGIFGSAGANSGQSKPLFGAVPTSSSSGSSGSLFGSTTPAAPSSASPFAAPATSSGGSLFSAPKASSDAQTKPVFGAAPGGASNLFGGGGGGGGGEKKTSGFSFGTPAAPPAATATPTSSNLFGGGSSTVQSTTAAITAPTGGFSFGTNTTTAATPATTQPSSSGAGSLFGGGTTPAAKPPVSNLFGAAQASSKPSDTSTPQANKTSSLFSTTPAGNPPVSTSLFGQQAQQKPSGASSLFGAPANKESQPAATSNSSNLFSGAQKSGQTTNGATTPTAPSLFGAVAITAAAPAPASTTSTQPATSTLFGKPAAAPATSSATTSSASAAPLFGQNMSSAPAASSTPQTGTTSSAAAPSLFSGGGGSGAGGLFGQKPATTSTAQPASTTTATTTPAGSTLFGASTATAGSNQPAATTTAAAGISTGAAASTTGTAPPAQSRLAGKTMDEILTSWSTSLASHQKTFQSLSKQISTWDRALVENSGKISALYGKCFQAERDCSEVERQLSVVENSQRELEVLLDRYEMDVERLRDTAGLGDGSASIGGVDAERERTYKSAEASSARLSDMSHSLTSMIEEINEASTKLSSTTKTSSSGDGDPLSQIVRVLNGHLAQLQTINNGAETLGAKVAAAQRDAKVLGENQGLNGGGRWVDDFGRSYLGRN</sequence>
<feature type="compositionally biased region" description="Low complexity" evidence="14">
    <location>
        <begin position="354"/>
        <end position="377"/>
    </location>
</feature>
<feature type="compositionally biased region" description="Low complexity" evidence="14">
    <location>
        <begin position="118"/>
        <end position="136"/>
    </location>
</feature>
<organism evidence="16 17">
    <name type="scientific">Acrodontium crateriforme</name>
    <dbReference type="NCBI Taxonomy" id="150365"/>
    <lineage>
        <taxon>Eukaryota</taxon>
        <taxon>Fungi</taxon>
        <taxon>Dikarya</taxon>
        <taxon>Ascomycota</taxon>
        <taxon>Pezizomycotina</taxon>
        <taxon>Dothideomycetes</taxon>
        <taxon>Dothideomycetidae</taxon>
        <taxon>Mycosphaerellales</taxon>
        <taxon>Teratosphaeriaceae</taxon>
        <taxon>Acrodontium</taxon>
    </lineage>
</organism>
<comment type="similarity">
    <text evidence="4">Belongs to the nucleoporin NSP1/NUP62 family.</text>
</comment>
<evidence type="ECO:0000313" key="16">
    <source>
        <dbReference type="EMBL" id="WPH03275.1"/>
    </source>
</evidence>
<dbReference type="AlphaFoldDB" id="A0AAQ3M978"/>
<evidence type="ECO:0000256" key="2">
    <source>
        <dbReference type="ARBA" id="ARBA00004567"/>
    </source>
</evidence>
<feature type="region of interest" description="Disordered" evidence="14">
    <location>
        <begin position="598"/>
        <end position="617"/>
    </location>
</feature>
<evidence type="ECO:0000313" key="17">
    <source>
        <dbReference type="Proteomes" id="UP001303373"/>
    </source>
</evidence>
<comment type="subcellular location">
    <subcellularLocation>
        <location evidence="1">Nucleus membrane</location>
        <topology evidence="1">Peripheral membrane protein</topology>
        <orientation evidence="1">Cytoplasmic side</orientation>
    </subcellularLocation>
    <subcellularLocation>
        <location evidence="3">Nucleus membrane</location>
        <topology evidence="3">Peripheral membrane protein</topology>
        <orientation evidence="3">Nucleoplasmic side</orientation>
    </subcellularLocation>
    <subcellularLocation>
        <location evidence="2">Nucleus</location>
        <location evidence="2">Nuclear pore complex</location>
    </subcellularLocation>
</comment>
<gene>
    <name evidence="16" type="ORF">R9X50_00615200</name>
</gene>
<feature type="compositionally biased region" description="Polar residues" evidence="14">
    <location>
        <begin position="417"/>
        <end position="427"/>
    </location>
</feature>
<keyword evidence="9" id="KW-0906">Nuclear pore complex</keyword>
<keyword evidence="6" id="KW-0509">mRNA transport</keyword>
<proteinExistence type="inferred from homology"/>
<feature type="region of interest" description="Disordered" evidence="14">
    <location>
        <begin position="354"/>
        <end position="427"/>
    </location>
</feature>
<accession>A0AAQ3M978</accession>
<evidence type="ECO:0000256" key="6">
    <source>
        <dbReference type="ARBA" id="ARBA00022816"/>
    </source>
</evidence>
<keyword evidence="10" id="KW-0539">Nucleus</keyword>
<dbReference type="GO" id="GO:0006405">
    <property type="term" value="P:RNA export from nucleus"/>
    <property type="evidence" value="ECO:0007669"/>
    <property type="project" value="TreeGrafter"/>
</dbReference>
<evidence type="ECO:0000256" key="9">
    <source>
        <dbReference type="ARBA" id="ARBA00023132"/>
    </source>
</evidence>
<keyword evidence="17" id="KW-1185">Reference proteome</keyword>
<keyword evidence="8" id="KW-0811">Translocation</keyword>
<dbReference type="InterPro" id="IPR007758">
    <property type="entry name" value="Nucleoporin_NSP1_C"/>
</dbReference>
<feature type="compositionally biased region" description="Low complexity" evidence="14">
    <location>
        <begin position="393"/>
        <end position="415"/>
    </location>
</feature>
<dbReference type="InterPro" id="IPR025574">
    <property type="entry name" value="Nucleoporin_FG_rpt"/>
</dbReference>
<feature type="region of interest" description="Disordered" evidence="14">
    <location>
        <begin position="313"/>
        <end position="338"/>
    </location>
</feature>
<evidence type="ECO:0000256" key="10">
    <source>
        <dbReference type="ARBA" id="ARBA00023242"/>
    </source>
</evidence>
<dbReference type="GO" id="GO:0044613">
    <property type="term" value="C:nuclear pore central transport channel"/>
    <property type="evidence" value="ECO:0007669"/>
    <property type="project" value="TreeGrafter"/>
</dbReference>
<evidence type="ECO:0000259" key="15">
    <source>
        <dbReference type="Pfam" id="PF05064"/>
    </source>
</evidence>
<protein>
    <recommendedName>
        <fullName evidence="11">Nucleoporin NSP1</fullName>
    </recommendedName>
    <alternativeName>
        <fullName evidence="12">Nuclear pore protein NSP1</fullName>
    </alternativeName>
    <alternativeName>
        <fullName evidence="13">Nucleoskeletal-like protein</fullName>
    </alternativeName>
</protein>
<feature type="compositionally biased region" description="Low complexity" evidence="14">
    <location>
        <begin position="158"/>
        <end position="185"/>
    </location>
</feature>
<evidence type="ECO:0000256" key="3">
    <source>
        <dbReference type="ARBA" id="ARBA00004620"/>
    </source>
</evidence>
<dbReference type="Proteomes" id="UP001303373">
    <property type="component" value="Chromosome 10"/>
</dbReference>
<name>A0AAQ3M978_9PEZI</name>
<dbReference type="GO" id="GO:0051028">
    <property type="term" value="P:mRNA transport"/>
    <property type="evidence" value="ECO:0007669"/>
    <property type="project" value="UniProtKB-KW"/>
</dbReference>
<keyword evidence="5" id="KW-0813">Transport</keyword>
<evidence type="ECO:0000256" key="12">
    <source>
        <dbReference type="ARBA" id="ARBA00078941"/>
    </source>
</evidence>
<evidence type="ECO:0000256" key="5">
    <source>
        <dbReference type="ARBA" id="ARBA00022448"/>
    </source>
</evidence>
<feature type="compositionally biased region" description="Gly residues" evidence="14">
    <location>
        <begin position="378"/>
        <end position="389"/>
    </location>
</feature>
<dbReference type="PANTHER" id="PTHR12084:SF0">
    <property type="entry name" value="NUCLEAR PORE GLYCOPROTEIN P62"/>
    <property type="match status" value="1"/>
</dbReference>
<feature type="region of interest" description="Disordered" evidence="14">
    <location>
        <begin position="29"/>
        <end position="295"/>
    </location>
</feature>
<feature type="compositionally biased region" description="Polar residues" evidence="14">
    <location>
        <begin position="208"/>
        <end position="255"/>
    </location>
</feature>
<dbReference type="Gene3D" id="1.20.5.170">
    <property type="match status" value="1"/>
</dbReference>
<dbReference type="InterPro" id="IPR026010">
    <property type="entry name" value="NSP1/NUP62"/>
</dbReference>
<dbReference type="EMBL" id="CP138589">
    <property type="protein sequence ID" value="WPH03275.1"/>
    <property type="molecule type" value="Genomic_DNA"/>
</dbReference>
<evidence type="ECO:0000256" key="7">
    <source>
        <dbReference type="ARBA" id="ARBA00022927"/>
    </source>
</evidence>
<feature type="compositionally biased region" description="Polar residues" evidence="14">
    <location>
        <begin position="264"/>
        <end position="295"/>
    </location>
</feature>
<dbReference type="GO" id="GO:0006606">
    <property type="term" value="P:protein import into nucleus"/>
    <property type="evidence" value="ECO:0007669"/>
    <property type="project" value="TreeGrafter"/>
</dbReference>